<proteinExistence type="predicted"/>
<evidence type="ECO:0000256" key="2">
    <source>
        <dbReference type="SAM" id="Phobius"/>
    </source>
</evidence>
<dbReference type="RefSeq" id="WP_209704052.1">
    <property type="nucleotide sequence ID" value="NZ_JAFIDA010000001.1"/>
</dbReference>
<dbReference type="EMBL" id="JAFIDA010000001">
    <property type="protein sequence ID" value="MBP1324951.1"/>
    <property type="molecule type" value="Genomic_DNA"/>
</dbReference>
<keyword evidence="2" id="KW-0472">Membrane</keyword>
<feature type="transmembrane region" description="Helical" evidence="2">
    <location>
        <begin position="56"/>
        <end position="76"/>
    </location>
</feature>
<reference evidence="3" key="1">
    <citation type="submission" date="2021-02" db="EMBL/GenBank/DDBJ databases">
        <title>Sequencing the genomes of 1000 actinobacteria strains.</title>
        <authorList>
            <person name="Klenk H.-P."/>
        </authorList>
    </citation>
    <scope>NUCLEOTIDE SEQUENCE</scope>
    <source>
        <strain evidence="3">DSM 22850</strain>
    </source>
</reference>
<dbReference type="Pfam" id="PF12730">
    <property type="entry name" value="ABC2_membrane_4"/>
    <property type="match status" value="1"/>
</dbReference>
<dbReference type="PANTHER" id="PTHR37305">
    <property type="entry name" value="INTEGRAL MEMBRANE PROTEIN-RELATED"/>
    <property type="match status" value="1"/>
</dbReference>
<dbReference type="Proteomes" id="UP000675163">
    <property type="component" value="Unassembled WGS sequence"/>
</dbReference>
<keyword evidence="4" id="KW-1185">Reference proteome</keyword>
<protein>
    <submittedName>
        <fullName evidence="3">ABC-2 type transport system permease protein</fullName>
    </submittedName>
</protein>
<evidence type="ECO:0000313" key="3">
    <source>
        <dbReference type="EMBL" id="MBP1324951.1"/>
    </source>
</evidence>
<feature type="transmembrane region" description="Helical" evidence="2">
    <location>
        <begin position="211"/>
        <end position="236"/>
    </location>
</feature>
<evidence type="ECO:0000256" key="1">
    <source>
        <dbReference type="SAM" id="MobiDB-lite"/>
    </source>
</evidence>
<sequence>MTTTLVIDGSKVPGEASPTPPRKVTPGTAVMGAKLSFGGMLRSERIKLSSLRSVKATLLCTLVAGLGLGALIAVLWNAENDLAAASASDLNTYLLLSGTTAAPFLGLIFGVLGVLVMSSEYASGLIQSTLVAAPRRMPVFLAKAAVLAVGAALTALLIVGGSMGVATLIFPGAAAQFMTPQIISAVLGTVGYLVLLALFAYGVATLTRNAAASIGIVAGVTFVAPIALSIMSMTGWDWVYTVMDYLPMTLGNTLAQGILPADQMGSGLDYWGALCAIAVWAIVTVVPGAILFTKRDAR</sequence>
<organism evidence="3 4">
    <name type="scientific">Leucobacter exalbidus</name>
    <dbReference type="NCBI Taxonomy" id="662960"/>
    <lineage>
        <taxon>Bacteria</taxon>
        <taxon>Bacillati</taxon>
        <taxon>Actinomycetota</taxon>
        <taxon>Actinomycetes</taxon>
        <taxon>Micrococcales</taxon>
        <taxon>Microbacteriaceae</taxon>
        <taxon>Leucobacter</taxon>
    </lineage>
</organism>
<feature type="transmembrane region" description="Helical" evidence="2">
    <location>
        <begin position="182"/>
        <end position="204"/>
    </location>
</feature>
<dbReference type="PANTHER" id="PTHR37305:SF1">
    <property type="entry name" value="MEMBRANE PROTEIN"/>
    <property type="match status" value="1"/>
</dbReference>
<accession>A0A940PTI3</accession>
<feature type="region of interest" description="Disordered" evidence="1">
    <location>
        <begin position="1"/>
        <end position="25"/>
    </location>
</feature>
<keyword evidence="2" id="KW-0812">Transmembrane</keyword>
<feature type="transmembrane region" description="Helical" evidence="2">
    <location>
        <begin position="139"/>
        <end position="170"/>
    </location>
</feature>
<dbReference type="AlphaFoldDB" id="A0A940PTI3"/>
<comment type="caution">
    <text evidence="3">The sequence shown here is derived from an EMBL/GenBank/DDBJ whole genome shotgun (WGS) entry which is preliminary data.</text>
</comment>
<evidence type="ECO:0000313" key="4">
    <source>
        <dbReference type="Proteomes" id="UP000675163"/>
    </source>
</evidence>
<keyword evidence="2" id="KW-1133">Transmembrane helix</keyword>
<feature type="transmembrane region" description="Helical" evidence="2">
    <location>
        <begin position="96"/>
        <end position="118"/>
    </location>
</feature>
<gene>
    <name evidence="3" type="ORF">JOF28_000183</name>
</gene>
<name>A0A940PTI3_9MICO</name>
<feature type="transmembrane region" description="Helical" evidence="2">
    <location>
        <begin position="270"/>
        <end position="292"/>
    </location>
</feature>